<keyword evidence="4" id="KW-0804">Transcription</keyword>
<dbReference type="Gene3D" id="3.40.190.10">
    <property type="entry name" value="Periplasmic binding protein-like II"/>
    <property type="match status" value="2"/>
</dbReference>
<dbReference type="InterPro" id="IPR000847">
    <property type="entry name" value="LysR_HTH_N"/>
</dbReference>
<evidence type="ECO:0000256" key="1">
    <source>
        <dbReference type="ARBA" id="ARBA00009437"/>
    </source>
</evidence>
<gene>
    <name evidence="6" type="ORF">SKP52_00805</name>
</gene>
<dbReference type="InterPro" id="IPR005119">
    <property type="entry name" value="LysR_subst-bd"/>
</dbReference>
<evidence type="ECO:0000256" key="3">
    <source>
        <dbReference type="ARBA" id="ARBA00023125"/>
    </source>
</evidence>
<proteinExistence type="inferred from homology"/>
<dbReference type="GO" id="GO:0005829">
    <property type="term" value="C:cytosol"/>
    <property type="evidence" value="ECO:0007669"/>
    <property type="project" value="TreeGrafter"/>
</dbReference>
<protein>
    <recommendedName>
        <fullName evidence="5">HTH lysR-type domain-containing protein</fullName>
    </recommendedName>
</protein>
<evidence type="ECO:0000313" key="6">
    <source>
        <dbReference type="EMBL" id="AJA07103.1"/>
    </source>
</evidence>
<evidence type="ECO:0000259" key="5">
    <source>
        <dbReference type="PROSITE" id="PS50931"/>
    </source>
</evidence>
<keyword evidence="2" id="KW-0805">Transcription regulation</keyword>
<comment type="similarity">
    <text evidence="1">Belongs to the LysR transcriptional regulatory family.</text>
</comment>
<dbReference type="SUPFAM" id="SSF53850">
    <property type="entry name" value="Periplasmic binding protein-like II"/>
    <property type="match status" value="1"/>
</dbReference>
<reference evidence="6 7" key="1">
    <citation type="journal article" date="2015" name="Int. J. Syst. Evol. Microbiol.">
        <title>Description of Sphingopyxis fribergensis sp. nov. - a soil bacterium with the ability to degrade styrene and phenylacetic acid.</title>
        <authorList>
            <person name="Oelschlagel M."/>
            <person name="Ruckert C."/>
            <person name="Kalinowski J."/>
            <person name="Schmidt G."/>
            <person name="Schlomann M."/>
            <person name="Tischler D."/>
        </authorList>
    </citation>
    <scope>NUCLEOTIDE SEQUENCE [LARGE SCALE GENOMIC DNA]</scope>
    <source>
        <strain evidence="6 7">Kp5.2</strain>
    </source>
</reference>
<dbReference type="Gene3D" id="1.10.10.10">
    <property type="entry name" value="Winged helix-like DNA-binding domain superfamily/Winged helix DNA-binding domain"/>
    <property type="match status" value="1"/>
</dbReference>
<dbReference type="Proteomes" id="UP000030907">
    <property type="component" value="Chromosome"/>
</dbReference>
<dbReference type="RefSeq" id="WP_160292336.1">
    <property type="nucleotide sequence ID" value="NZ_CP009122.1"/>
</dbReference>
<dbReference type="Pfam" id="PF00126">
    <property type="entry name" value="HTH_1"/>
    <property type="match status" value="1"/>
</dbReference>
<dbReference type="SUPFAM" id="SSF46785">
    <property type="entry name" value="Winged helix' DNA-binding domain"/>
    <property type="match status" value="1"/>
</dbReference>
<dbReference type="PANTHER" id="PTHR30419:SF8">
    <property type="entry name" value="NITROGEN ASSIMILATION TRANSCRIPTIONAL ACTIVATOR-RELATED"/>
    <property type="match status" value="1"/>
</dbReference>
<dbReference type="PANTHER" id="PTHR30419">
    <property type="entry name" value="HTH-TYPE TRANSCRIPTIONAL REGULATOR YBHD"/>
    <property type="match status" value="1"/>
</dbReference>
<dbReference type="AlphaFoldDB" id="A0A0A7PD43"/>
<keyword evidence="7" id="KW-1185">Reference proteome</keyword>
<evidence type="ECO:0000256" key="2">
    <source>
        <dbReference type="ARBA" id="ARBA00023015"/>
    </source>
</evidence>
<feature type="domain" description="HTH lysR-type" evidence="5">
    <location>
        <begin position="1"/>
        <end position="58"/>
    </location>
</feature>
<dbReference type="HOGENOM" id="CLU_039613_6_5_5"/>
<dbReference type="GO" id="GO:0003677">
    <property type="term" value="F:DNA binding"/>
    <property type="evidence" value="ECO:0007669"/>
    <property type="project" value="UniProtKB-KW"/>
</dbReference>
<dbReference type="Pfam" id="PF03466">
    <property type="entry name" value="LysR_substrate"/>
    <property type="match status" value="1"/>
</dbReference>
<dbReference type="FunFam" id="1.10.10.10:FF:000001">
    <property type="entry name" value="LysR family transcriptional regulator"/>
    <property type="match status" value="1"/>
</dbReference>
<accession>A0A0A7PD43</accession>
<dbReference type="GO" id="GO:0003700">
    <property type="term" value="F:DNA-binding transcription factor activity"/>
    <property type="evidence" value="ECO:0007669"/>
    <property type="project" value="InterPro"/>
</dbReference>
<organism evidence="6 7">
    <name type="scientific">Sphingopyxis fribergensis</name>
    <dbReference type="NCBI Taxonomy" id="1515612"/>
    <lineage>
        <taxon>Bacteria</taxon>
        <taxon>Pseudomonadati</taxon>
        <taxon>Pseudomonadota</taxon>
        <taxon>Alphaproteobacteria</taxon>
        <taxon>Sphingomonadales</taxon>
        <taxon>Sphingomonadaceae</taxon>
        <taxon>Sphingopyxis</taxon>
    </lineage>
</organism>
<sequence length="319" mass="34900">MELRRLTYFLRIAEEGSLNAASRALGIAQPALSRQMQLLETDLGVQLFKRVARGMQLTEEGDYLRSGLIHPLEQIETVLANARSFSTRVEAHAKIGLPPGLAGPIGPRLITRLAAEMPNLRLSILEEDSAVLANELLHGRIDIALLSGLTPDDRLFHSEVAREDLVLVGSPGSRLAGRSEVTFSELENYPLVAPPAPASLTVMLEKLAARRACKIKIAFDVSSRTISKSLVIAGAAFAVVTPLSVQREIESGQLVYARIVDPTVFQLTHVSVQAHWRIARSTYKQFHGVFYSVLCQTVDSGDWPATWLLDLASVENAMT</sequence>
<evidence type="ECO:0000313" key="7">
    <source>
        <dbReference type="Proteomes" id="UP000030907"/>
    </source>
</evidence>
<evidence type="ECO:0000256" key="4">
    <source>
        <dbReference type="ARBA" id="ARBA00023163"/>
    </source>
</evidence>
<dbReference type="KEGG" id="sphk:SKP52_00805"/>
<dbReference type="InterPro" id="IPR036388">
    <property type="entry name" value="WH-like_DNA-bd_sf"/>
</dbReference>
<dbReference type="STRING" id="1515612.SKP52_00805"/>
<dbReference type="PRINTS" id="PR00039">
    <property type="entry name" value="HTHLYSR"/>
</dbReference>
<keyword evidence="3" id="KW-0238">DNA-binding</keyword>
<dbReference type="InterPro" id="IPR036390">
    <property type="entry name" value="WH_DNA-bd_sf"/>
</dbReference>
<dbReference type="EMBL" id="CP009122">
    <property type="protein sequence ID" value="AJA07103.1"/>
    <property type="molecule type" value="Genomic_DNA"/>
</dbReference>
<name>A0A0A7PD43_9SPHN</name>
<dbReference type="InterPro" id="IPR050950">
    <property type="entry name" value="HTH-type_LysR_regulators"/>
</dbReference>
<dbReference type="PROSITE" id="PS50931">
    <property type="entry name" value="HTH_LYSR"/>
    <property type="match status" value="1"/>
</dbReference>